<dbReference type="PANTHER" id="PTHR37299">
    <property type="entry name" value="TRANSCRIPTIONAL REGULATOR-RELATED"/>
    <property type="match status" value="1"/>
</dbReference>
<organism evidence="4 5">
    <name type="scientific">Flavipsychrobacter stenotrophus</name>
    <dbReference type="NCBI Taxonomy" id="2077091"/>
    <lineage>
        <taxon>Bacteria</taxon>
        <taxon>Pseudomonadati</taxon>
        <taxon>Bacteroidota</taxon>
        <taxon>Chitinophagia</taxon>
        <taxon>Chitinophagales</taxon>
        <taxon>Chitinophagaceae</taxon>
        <taxon>Flavipsychrobacter</taxon>
    </lineage>
</organism>
<sequence length="247" mass="27885">MIKVVIIDDEKSAVTSIELSLKEYCHGVEVVGKAYTAADGISQIEAHKPDLVFLDIEMPHMTGIELLEHMGDRSFEVIFVTAYNEYAVKAFKLNAIDYLLKPVSIPELIKAVNKVREKTHTEGSTDDKIKRLRETLSGKIGIPFSTGTEFVKITDIIRIEAEGSYSKVITNDGKTRLISRSLKEMQTALHDERFFRTHKSHLINIEYIKKYSPLKDGGDVEMADGAHIEIARACKQEFALLLNNIFR</sequence>
<dbReference type="SMART" id="SM00448">
    <property type="entry name" value="REC"/>
    <property type="match status" value="1"/>
</dbReference>
<evidence type="ECO:0000259" key="3">
    <source>
        <dbReference type="PROSITE" id="PS50930"/>
    </source>
</evidence>
<dbReference type="PROSITE" id="PS50930">
    <property type="entry name" value="HTH_LYTTR"/>
    <property type="match status" value="1"/>
</dbReference>
<name>A0A2S7SZF5_9BACT</name>
<feature type="domain" description="HTH LytTR-type" evidence="3">
    <location>
        <begin position="142"/>
        <end position="244"/>
    </location>
</feature>
<reference evidence="4 5" key="1">
    <citation type="submission" date="2018-01" db="EMBL/GenBank/DDBJ databases">
        <title>A novel member of the phylum Bacteroidetes isolated from glacier ice.</title>
        <authorList>
            <person name="Liu Q."/>
            <person name="Xin Y.-H."/>
        </authorList>
    </citation>
    <scope>NUCLEOTIDE SEQUENCE [LARGE SCALE GENOMIC DNA]</scope>
    <source>
        <strain evidence="4 5">RB1R16</strain>
    </source>
</reference>
<dbReference type="CDD" id="cd17536">
    <property type="entry name" value="REC_YesN-like"/>
    <property type="match status" value="1"/>
</dbReference>
<evidence type="ECO:0000313" key="4">
    <source>
        <dbReference type="EMBL" id="PQJ12078.1"/>
    </source>
</evidence>
<protein>
    <submittedName>
        <fullName evidence="4">DNA-binding response regulator</fullName>
    </submittedName>
</protein>
<dbReference type="Gene3D" id="2.40.50.1020">
    <property type="entry name" value="LytTr DNA-binding domain"/>
    <property type="match status" value="1"/>
</dbReference>
<accession>A0A2S7SZF5</accession>
<evidence type="ECO:0000256" key="1">
    <source>
        <dbReference type="PROSITE-ProRule" id="PRU00169"/>
    </source>
</evidence>
<gene>
    <name evidence="4" type="ORF">CJD36_009830</name>
</gene>
<comment type="caution">
    <text evidence="4">The sequence shown here is derived from an EMBL/GenBank/DDBJ whole genome shotgun (WGS) entry which is preliminary data.</text>
</comment>
<dbReference type="GO" id="GO:0000156">
    <property type="term" value="F:phosphorelay response regulator activity"/>
    <property type="evidence" value="ECO:0007669"/>
    <property type="project" value="InterPro"/>
</dbReference>
<dbReference type="PROSITE" id="PS50110">
    <property type="entry name" value="RESPONSE_REGULATORY"/>
    <property type="match status" value="1"/>
</dbReference>
<proteinExistence type="predicted"/>
<feature type="modified residue" description="4-aspartylphosphate" evidence="1">
    <location>
        <position position="55"/>
    </location>
</feature>
<dbReference type="Pfam" id="PF00072">
    <property type="entry name" value="Response_reg"/>
    <property type="match status" value="1"/>
</dbReference>
<dbReference type="InterPro" id="IPR046947">
    <property type="entry name" value="LytR-like"/>
</dbReference>
<dbReference type="Pfam" id="PF04397">
    <property type="entry name" value="LytTR"/>
    <property type="match status" value="1"/>
</dbReference>
<dbReference type="OrthoDB" id="1646880at2"/>
<evidence type="ECO:0000259" key="2">
    <source>
        <dbReference type="PROSITE" id="PS50110"/>
    </source>
</evidence>
<dbReference type="SMART" id="SM00850">
    <property type="entry name" value="LytTR"/>
    <property type="match status" value="1"/>
</dbReference>
<dbReference type="InterPro" id="IPR001789">
    <property type="entry name" value="Sig_transdc_resp-reg_receiver"/>
</dbReference>
<dbReference type="GO" id="GO:0003677">
    <property type="term" value="F:DNA binding"/>
    <property type="evidence" value="ECO:0007669"/>
    <property type="project" value="UniProtKB-KW"/>
</dbReference>
<dbReference type="PANTHER" id="PTHR37299:SF1">
    <property type="entry name" value="STAGE 0 SPORULATION PROTEIN A HOMOLOG"/>
    <property type="match status" value="1"/>
</dbReference>
<dbReference type="InterPro" id="IPR007492">
    <property type="entry name" value="LytTR_DNA-bd_dom"/>
</dbReference>
<dbReference type="Gene3D" id="3.40.50.2300">
    <property type="match status" value="1"/>
</dbReference>
<dbReference type="EMBL" id="PPSL01000002">
    <property type="protein sequence ID" value="PQJ12078.1"/>
    <property type="molecule type" value="Genomic_DNA"/>
</dbReference>
<keyword evidence="4" id="KW-0238">DNA-binding</keyword>
<dbReference type="AlphaFoldDB" id="A0A2S7SZF5"/>
<keyword evidence="5" id="KW-1185">Reference proteome</keyword>
<evidence type="ECO:0000313" key="5">
    <source>
        <dbReference type="Proteomes" id="UP000239872"/>
    </source>
</evidence>
<keyword evidence="1" id="KW-0597">Phosphoprotein</keyword>
<dbReference type="RefSeq" id="WP_105038957.1">
    <property type="nucleotide sequence ID" value="NZ_PPSL01000002.1"/>
</dbReference>
<dbReference type="InterPro" id="IPR011006">
    <property type="entry name" value="CheY-like_superfamily"/>
</dbReference>
<feature type="domain" description="Response regulatory" evidence="2">
    <location>
        <begin position="3"/>
        <end position="116"/>
    </location>
</feature>
<dbReference type="SUPFAM" id="SSF52172">
    <property type="entry name" value="CheY-like"/>
    <property type="match status" value="1"/>
</dbReference>
<dbReference type="Proteomes" id="UP000239872">
    <property type="component" value="Unassembled WGS sequence"/>
</dbReference>